<feature type="region of interest" description="Disordered" evidence="6">
    <location>
        <begin position="1"/>
        <end position="31"/>
    </location>
</feature>
<feature type="transmembrane region" description="Helical" evidence="7">
    <location>
        <begin position="202"/>
        <end position="223"/>
    </location>
</feature>
<dbReference type="Pfam" id="PF07690">
    <property type="entry name" value="MFS_1"/>
    <property type="match status" value="1"/>
</dbReference>
<feature type="transmembrane region" description="Helical" evidence="7">
    <location>
        <begin position="368"/>
        <end position="389"/>
    </location>
</feature>
<protein>
    <submittedName>
        <fullName evidence="9">MFS general substrate transporter</fullName>
    </submittedName>
</protein>
<proteinExistence type="predicted"/>
<evidence type="ECO:0000256" key="4">
    <source>
        <dbReference type="ARBA" id="ARBA00022989"/>
    </source>
</evidence>
<feature type="transmembrane region" description="Helical" evidence="7">
    <location>
        <begin position="462"/>
        <end position="478"/>
    </location>
</feature>
<dbReference type="InterPro" id="IPR036259">
    <property type="entry name" value="MFS_trans_sf"/>
</dbReference>
<evidence type="ECO:0000256" key="1">
    <source>
        <dbReference type="ARBA" id="ARBA00004141"/>
    </source>
</evidence>
<evidence type="ECO:0000313" key="10">
    <source>
        <dbReference type="Proteomes" id="UP001222325"/>
    </source>
</evidence>
<feature type="transmembrane region" description="Helical" evidence="7">
    <location>
        <begin position="395"/>
        <end position="418"/>
    </location>
</feature>
<feature type="transmembrane region" description="Helical" evidence="7">
    <location>
        <begin position="430"/>
        <end position="450"/>
    </location>
</feature>
<dbReference type="InterPro" id="IPR020846">
    <property type="entry name" value="MFS_dom"/>
</dbReference>
<dbReference type="SUPFAM" id="SSF103473">
    <property type="entry name" value="MFS general substrate transporter"/>
    <property type="match status" value="1"/>
</dbReference>
<dbReference type="Proteomes" id="UP001222325">
    <property type="component" value="Unassembled WGS sequence"/>
</dbReference>
<comment type="subcellular location">
    <subcellularLocation>
        <location evidence="1">Membrane</location>
        <topology evidence="1">Multi-pass membrane protein</topology>
    </subcellularLocation>
</comment>
<feature type="transmembrane region" description="Helical" evidence="7">
    <location>
        <begin position="304"/>
        <end position="325"/>
    </location>
</feature>
<organism evidence="9 10">
    <name type="scientific">Mycena belliarum</name>
    <dbReference type="NCBI Taxonomy" id="1033014"/>
    <lineage>
        <taxon>Eukaryota</taxon>
        <taxon>Fungi</taxon>
        <taxon>Dikarya</taxon>
        <taxon>Basidiomycota</taxon>
        <taxon>Agaricomycotina</taxon>
        <taxon>Agaricomycetes</taxon>
        <taxon>Agaricomycetidae</taxon>
        <taxon>Agaricales</taxon>
        <taxon>Marasmiineae</taxon>
        <taxon>Mycenaceae</taxon>
        <taxon>Mycena</taxon>
    </lineage>
</organism>
<keyword evidence="2" id="KW-0813">Transport</keyword>
<keyword evidence="4 7" id="KW-1133">Transmembrane helix</keyword>
<evidence type="ECO:0000256" key="3">
    <source>
        <dbReference type="ARBA" id="ARBA00022692"/>
    </source>
</evidence>
<evidence type="ECO:0000256" key="5">
    <source>
        <dbReference type="ARBA" id="ARBA00023136"/>
    </source>
</evidence>
<keyword evidence="10" id="KW-1185">Reference proteome</keyword>
<feature type="transmembrane region" description="Helical" evidence="7">
    <location>
        <begin position="337"/>
        <end position="356"/>
    </location>
</feature>
<dbReference type="PANTHER" id="PTHR43791:SF36">
    <property type="entry name" value="TRANSPORTER, PUTATIVE (AFU_ORTHOLOGUE AFUA_6G08340)-RELATED"/>
    <property type="match status" value="1"/>
</dbReference>
<feature type="transmembrane region" description="Helical" evidence="7">
    <location>
        <begin position="143"/>
        <end position="161"/>
    </location>
</feature>
<feature type="compositionally biased region" description="Polar residues" evidence="6">
    <location>
        <begin position="14"/>
        <end position="28"/>
    </location>
</feature>
<reference evidence="9" key="1">
    <citation type="submission" date="2023-03" db="EMBL/GenBank/DDBJ databases">
        <title>Massive genome expansion in bonnet fungi (Mycena s.s.) driven by repeated elements and novel gene families across ecological guilds.</title>
        <authorList>
            <consortium name="Lawrence Berkeley National Laboratory"/>
            <person name="Harder C.B."/>
            <person name="Miyauchi S."/>
            <person name="Viragh M."/>
            <person name="Kuo A."/>
            <person name="Thoen E."/>
            <person name="Andreopoulos B."/>
            <person name="Lu D."/>
            <person name="Skrede I."/>
            <person name="Drula E."/>
            <person name="Henrissat B."/>
            <person name="Morin E."/>
            <person name="Kohler A."/>
            <person name="Barry K."/>
            <person name="LaButti K."/>
            <person name="Morin E."/>
            <person name="Salamov A."/>
            <person name="Lipzen A."/>
            <person name="Mereny Z."/>
            <person name="Hegedus B."/>
            <person name="Baldrian P."/>
            <person name="Stursova M."/>
            <person name="Weitz H."/>
            <person name="Taylor A."/>
            <person name="Grigoriev I.V."/>
            <person name="Nagy L.G."/>
            <person name="Martin F."/>
            <person name="Kauserud H."/>
        </authorList>
    </citation>
    <scope>NUCLEOTIDE SEQUENCE</scope>
    <source>
        <strain evidence="9">CBHHK173m</strain>
    </source>
</reference>
<comment type="caution">
    <text evidence="9">The sequence shown here is derived from an EMBL/GenBank/DDBJ whole genome shotgun (WGS) entry which is preliminary data.</text>
</comment>
<dbReference type="AlphaFoldDB" id="A0AAD6XWW8"/>
<dbReference type="GO" id="GO:0022857">
    <property type="term" value="F:transmembrane transporter activity"/>
    <property type="evidence" value="ECO:0007669"/>
    <property type="project" value="InterPro"/>
</dbReference>
<evidence type="ECO:0000259" key="8">
    <source>
        <dbReference type="PROSITE" id="PS50850"/>
    </source>
</evidence>
<sequence>MEKDAKVDIERSDASQPDTTGEYHQSQLGPKPTRKYFFSPLDPGYADAVNRDAETVEFTEAEERAVKRKIDLVVLPLIVCSYIFNQFDRTNIGNAHTLPAFNKHFGITDNDKWTLALSIFYVGYCLLEMPANILQRHIGANRFFFLSLTFWGLASLSVVYAKGYAALLVLRVLMGIGEAGYYAGMIYYLSFWYKKHELAMRISLCMTGTLPGAIGGLLAFGLVRLKTNLLTGWQFLFLIEAIPTILMAFAILLFLPSFPFSATFLTPRERAIAQARLNRDHKPQSHGGMTGWKGVKVIVADPNAWLFVLIYASFNVGVATVSYFLPTLIKNLGFTAINAQGMTVAPYVFGWFLVVFQAWHSDRTRDRGFHIMLSCAISFIGYVILATSVTKSVGAAYFAMFLVTGGNYSLFPLVMSWAANTFSPTSKRGVGTAFIVSISNCVSIASPQVYFDPEDSYRKGHAISAGMLALSFSAALILRTRLAWINKRNAKYIAGLGEDEKKKLEETTEIWDNDPRYVFMT</sequence>
<dbReference type="PROSITE" id="PS50850">
    <property type="entry name" value="MFS"/>
    <property type="match status" value="1"/>
</dbReference>
<evidence type="ECO:0000313" key="9">
    <source>
        <dbReference type="EMBL" id="KAJ7093952.1"/>
    </source>
</evidence>
<dbReference type="EMBL" id="JARJCN010000015">
    <property type="protein sequence ID" value="KAJ7093952.1"/>
    <property type="molecule type" value="Genomic_DNA"/>
</dbReference>
<name>A0AAD6XWW8_9AGAR</name>
<dbReference type="GO" id="GO:0016020">
    <property type="term" value="C:membrane"/>
    <property type="evidence" value="ECO:0007669"/>
    <property type="project" value="UniProtKB-SubCell"/>
</dbReference>
<keyword evidence="5 7" id="KW-0472">Membrane</keyword>
<feature type="transmembrane region" description="Helical" evidence="7">
    <location>
        <begin position="235"/>
        <end position="255"/>
    </location>
</feature>
<gene>
    <name evidence="9" type="ORF">B0H15DRAFT_831384</name>
</gene>
<dbReference type="FunFam" id="1.20.1250.20:FF:000013">
    <property type="entry name" value="MFS general substrate transporter"/>
    <property type="match status" value="1"/>
</dbReference>
<evidence type="ECO:0000256" key="7">
    <source>
        <dbReference type="SAM" id="Phobius"/>
    </source>
</evidence>
<feature type="domain" description="Major facilitator superfamily (MFS) profile" evidence="8">
    <location>
        <begin position="74"/>
        <end position="483"/>
    </location>
</feature>
<accession>A0AAD6XWW8</accession>
<dbReference type="InterPro" id="IPR011701">
    <property type="entry name" value="MFS"/>
</dbReference>
<dbReference type="PANTHER" id="PTHR43791">
    <property type="entry name" value="PERMEASE-RELATED"/>
    <property type="match status" value="1"/>
</dbReference>
<evidence type="ECO:0000256" key="6">
    <source>
        <dbReference type="SAM" id="MobiDB-lite"/>
    </source>
</evidence>
<keyword evidence="3 7" id="KW-0812">Transmembrane</keyword>
<feature type="compositionally biased region" description="Basic and acidic residues" evidence="6">
    <location>
        <begin position="1"/>
        <end position="13"/>
    </location>
</feature>
<feature type="transmembrane region" description="Helical" evidence="7">
    <location>
        <begin position="167"/>
        <end position="190"/>
    </location>
</feature>
<evidence type="ECO:0000256" key="2">
    <source>
        <dbReference type="ARBA" id="ARBA00022448"/>
    </source>
</evidence>
<dbReference type="Gene3D" id="1.20.1250.20">
    <property type="entry name" value="MFS general substrate transporter like domains"/>
    <property type="match status" value="2"/>
</dbReference>